<gene>
    <name evidence="2" type="ORF">ACFSKK_24545</name>
</gene>
<dbReference type="Proteomes" id="UP001597318">
    <property type="component" value="Unassembled WGS sequence"/>
</dbReference>
<evidence type="ECO:0000313" key="3">
    <source>
        <dbReference type="Proteomes" id="UP001597318"/>
    </source>
</evidence>
<organism evidence="2 3">
    <name type="scientific">Metabacillus endolithicus</name>
    <dbReference type="NCBI Taxonomy" id="1535204"/>
    <lineage>
        <taxon>Bacteria</taxon>
        <taxon>Bacillati</taxon>
        <taxon>Bacillota</taxon>
        <taxon>Bacilli</taxon>
        <taxon>Bacillales</taxon>
        <taxon>Bacillaceae</taxon>
        <taxon>Metabacillus</taxon>
    </lineage>
</organism>
<keyword evidence="3" id="KW-1185">Reference proteome</keyword>
<sequence length="47" mass="5133">MKKTKEKFQEGAQVTADNQIFGTPNSNAKNERDTGTGSLSRCLNMGQ</sequence>
<dbReference type="RefSeq" id="WP_379053606.1">
    <property type="nucleotide sequence ID" value="NZ_JBHUIK010000009.1"/>
</dbReference>
<evidence type="ECO:0000313" key="2">
    <source>
        <dbReference type="EMBL" id="MFD2216843.1"/>
    </source>
</evidence>
<comment type="caution">
    <text evidence="2">The sequence shown here is derived from an EMBL/GenBank/DDBJ whole genome shotgun (WGS) entry which is preliminary data.</text>
</comment>
<proteinExistence type="predicted"/>
<accession>A0ABW5C3P0</accession>
<reference evidence="3" key="1">
    <citation type="journal article" date="2019" name="Int. J. Syst. Evol. Microbiol.">
        <title>The Global Catalogue of Microorganisms (GCM) 10K type strain sequencing project: providing services to taxonomists for standard genome sequencing and annotation.</title>
        <authorList>
            <consortium name="The Broad Institute Genomics Platform"/>
            <consortium name="The Broad Institute Genome Sequencing Center for Infectious Disease"/>
            <person name="Wu L."/>
            <person name="Ma J."/>
        </authorList>
    </citation>
    <scope>NUCLEOTIDE SEQUENCE [LARGE SCALE GENOMIC DNA]</scope>
    <source>
        <strain evidence="3">CGMCC 1.15474</strain>
    </source>
</reference>
<name>A0ABW5C3P0_9BACI</name>
<feature type="compositionally biased region" description="Polar residues" evidence="1">
    <location>
        <begin position="15"/>
        <end position="28"/>
    </location>
</feature>
<evidence type="ECO:0000256" key="1">
    <source>
        <dbReference type="SAM" id="MobiDB-lite"/>
    </source>
</evidence>
<feature type="region of interest" description="Disordered" evidence="1">
    <location>
        <begin position="1"/>
        <end position="47"/>
    </location>
</feature>
<protein>
    <submittedName>
        <fullName evidence="2">Uncharacterized protein</fullName>
    </submittedName>
</protein>
<feature type="compositionally biased region" description="Polar residues" evidence="1">
    <location>
        <begin position="35"/>
        <end position="47"/>
    </location>
</feature>
<dbReference type="EMBL" id="JBHUIK010000009">
    <property type="protein sequence ID" value="MFD2216843.1"/>
    <property type="molecule type" value="Genomic_DNA"/>
</dbReference>